<dbReference type="RefSeq" id="WP_150497250.1">
    <property type="nucleotide sequence ID" value="NZ_BMFA01000009.1"/>
</dbReference>
<accession>A0A916TLX9</accession>
<keyword evidence="3" id="KW-1185">Reference proteome</keyword>
<evidence type="ECO:0000256" key="1">
    <source>
        <dbReference type="SAM" id="MobiDB-lite"/>
    </source>
</evidence>
<dbReference type="Proteomes" id="UP000605148">
    <property type="component" value="Unassembled WGS sequence"/>
</dbReference>
<name>A0A916TLX9_9HYPH</name>
<dbReference type="AlphaFoldDB" id="A0A916TLX9"/>
<proteinExistence type="predicted"/>
<reference evidence="2" key="2">
    <citation type="submission" date="2020-09" db="EMBL/GenBank/DDBJ databases">
        <authorList>
            <person name="Sun Q."/>
            <person name="Zhou Y."/>
        </authorList>
    </citation>
    <scope>NUCLEOTIDE SEQUENCE</scope>
    <source>
        <strain evidence="2">CGMCC 1.12426</strain>
    </source>
</reference>
<reference evidence="2" key="1">
    <citation type="journal article" date="2014" name="Int. J. Syst. Evol. Microbiol.">
        <title>Complete genome sequence of Corynebacterium casei LMG S-19264T (=DSM 44701T), isolated from a smear-ripened cheese.</title>
        <authorList>
            <consortium name="US DOE Joint Genome Institute (JGI-PGF)"/>
            <person name="Walter F."/>
            <person name="Albersmeier A."/>
            <person name="Kalinowski J."/>
            <person name="Ruckert C."/>
        </authorList>
    </citation>
    <scope>NUCLEOTIDE SEQUENCE</scope>
    <source>
        <strain evidence="2">CGMCC 1.12426</strain>
    </source>
</reference>
<protein>
    <submittedName>
        <fullName evidence="2">Uncharacterized protein</fullName>
    </submittedName>
</protein>
<feature type="compositionally biased region" description="Basic and acidic residues" evidence="1">
    <location>
        <begin position="20"/>
        <end position="34"/>
    </location>
</feature>
<feature type="region of interest" description="Disordered" evidence="1">
    <location>
        <begin position="1"/>
        <end position="34"/>
    </location>
</feature>
<feature type="compositionally biased region" description="Polar residues" evidence="1">
    <location>
        <begin position="1"/>
        <end position="12"/>
    </location>
</feature>
<comment type="caution">
    <text evidence="2">The sequence shown here is derived from an EMBL/GenBank/DDBJ whole genome shotgun (WGS) entry which is preliminary data.</text>
</comment>
<evidence type="ECO:0000313" key="2">
    <source>
        <dbReference type="EMBL" id="GGB55958.1"/>
    </source>
</evidence>
<dbReference type="EMBL" id="BMFA01000009">
    <property type="protein sequence ID" value="GGB55958.1"/>
    <property type="molecule type" value="Genomic_DNA"/>
</dbReference>
<sequence length="60" mass="6511">MREPVQSVSTVTGGEPPQSDAERGGREDGAKGRHDFAAPAETILCALFLAAKWTIWKAWL</sequence>
<organism evidence="2 3">
    <name type="scientific">Roseibium aquae</name>
    <dbReference type="NCBI Taxonomy" id="1323746"/>
    <lineage>
        <taxon>Bacteria</taxon>
        <taxon>Pseudomonadati</taxon>
        <taxon>Pseudomonadota</taxon>
        <taxon>Alphaproteobacteria</taxon>
        <taxon>Hyphomicrobiales</taxon>
        <taxon>Stappiaceae</taxon>
        <taxon>Roseibium</taxon>
    </lineage>
</organism>
<evidence type="ECO:0000313" key="3">
    <source>
        <dbReference type="Proteomes" id="UP000605148"/>
    </source>
</evidence>
<gene>
    <name evidence="2" type="ORF">GCM10011316_30060</name>
</gene>